<dbReference type="PANTHER" id="PTHR33542:SF3">
    <property type="entry name" value="SIROHYDROCHLORIN FERROCHELATASE, CHLOROPLASTIC"/>
    <property type="match status" value="1"/>
</dbReference>
<organism evidence="3 4">
    <name type="scientific">Scopulibacillus darangshiensis</name>
    <dbReference type="NCBI Taxonomy" id="442528"/>
    <lineage>
        <taxon>Bacteria</taxon>
        <taxon>Bacillati</taxon>
        <taxon>Bacillota</taxon>
        <taxon>Bacilli</taxon>
        <taxon>Bacillales</taxon>
        <taxon>Sporolactobacillaceae</taxon>
        <taxon>Scopulibacillus</taxon>
    </lineage>
</organism>
<evidence type="ECO:0000256" key="2">
    <source>
        <dbReference type="ARBA" id="ARBA00023239"/>
    </source>
</evidence>
<keyword evidence="4" id="KW-1185">Reference proteome</keyword>
<dbReference type="RefSeq" id="WP_132747353.1">
    <property type="nucleotide sequence ID" value="NZ_SLXK01000031.1"/>
</dbReference>
<evidence type="ECO:0000256" key="1">
    <source>
        <dbReference type="ARBA" id="ARBA00022723"/>
    </source>
</evidence>
<dbReference type="EMBL" id="SLXK01000031">
    <property type="protein sequence ID" value="TCP23459.1"/>
    <property type="molecule type" value="Genomic_DNA"/>
</dbReference>
<accession>A0A4R2NNU4</accession>
<protein>
    <submittedName>
        <fullName evidence="3">Sirohydrochlorin ferrochelatase</fullName>
    </submittedName>
</protein>
<keyword evidence="2" id="KW-0456">Lyase</keyword>
<dbReference type="InterPro" id="IPR050963">
    <property type="entry name" value="Sirohydro_Cobaltochel/CbiX"/>
</dbReference>
<keyword evidence="1" id="KW-0479">Metal-binding</keyword>
<comment type="caution">
    <text evidence="3">The sequence shown here is derived from an EMBL/GenBank/DDBJ whole genome shotgun (WGS) entry which is preliminary data.</text>
</comment>
<dbReference type="InterPro" id="IPR002762">
    <property type="entry name" value="CbiX-like"/>
</dbReference>
<dbReference type="OrthoDB" id="9797895at2"/>
<dbReference type="SUPFAM" id="SSF53800">
    <property type="entry name" value="Chelatase"/>
    <property type="match status" value="1"/>
</dbReference>
<sequence length="253" mass="28548">MDAVLYIGHGSRVKAGIDQAKRFISSCMETCRMPIQEICFLELAEPDIPEGIRRCVQRGASRIIIQPVLLLAAGHIKKDIPAEIEKAAKDYPDITFIYSHPFGVHDMIIDILIERIQEQGDAFSDDAFVLLVGRGSSDPCIKTDFQQIKQMVEGRGITRAFPCYLAAADPSFEEGLDFAQATGYKKIFVVPYLLFTGILMKEMEQTIRERNQGNQSFILCQSLGYHAKLKKLLSRRIEESIRSNDDEQLSYHA</sequence>
<evidence type="ECO:0000313" key="4">
    <source>
        <dbReference type="Proteomes" id="UP000295416"/>
    </source>
</evidence>
<dbReference type="GO" id="GO:0046872">
    <property type="term" value="F:metal ion binding"/>
    <property type="evidence" value="ECO:0007669"/>
    <property type="project" value="UniProtKB-KW"/>
</dbReference>
<dbReference type="GO" id="GO:0016829">
    <property type="term" value="F:lyase activity"/>
    <property type="evidence" value="ECO:0007669"/>
    <property type="project" value="UniProtKB-KW"/>
</dbReference>
<evidence type="ECO:0000313" key="3">
    <source>
        <dbReference type="EMBL" id="TCP23459.1"/>
    </source>
</evidence>
<dbReference type="Gene3D" id="3.40.50.1400">
    <property type="match status" value="2"/>
</dbReference>
<dbReference type="CDD" id="cd03414">
    <property type="entry name" value="CbiX_SirB_C"/>
    <property type="match status" value="1"/>
</dbReference>
<proteinExistence type="predicted"/>
<reference evidence="3 4" key="1">
    <citation type="submission" date="2019-03" db="EMBL/GenBank/DDBJ databases">
        <title>Genomic Encyclopedia of Type Strains, Phase IV (KMG-IV): sequencing the most valuable type-strain genomes for metagenomic binning, comparative biology and taxonomic classification.</title>
        <authorList>
            <person name="Goeker M."/>
        </authorList>
    </citation>
    <scope>NUCLEOTIDE SEQUENCE [LARGE SCALE GENOMIC DNA]</scope>
    <source>
        <strain evidence="3 4">DSM 19377</strain>
    </source>
</reference>
<dbReference type="AlphaFoldDB" id="A0A4R2NNU4"/>
<gene>
    <name evidence="3" type="ORF">EV207_13120</name>
</gene>
<name>A0A4R2NNU4_9BACL</name>
<dbReference type="PANTHER" id="PTHR33542">
    <property type="entry name" value="SIROHYDROCHLORIN FERROCHELATASE, CHLOROPLASTIC"/>
    <property type="match status" value="1"/>
</dbReference>
<dbReference type="CDD" id="cd03416">
    <property type="entry name" value="CbiX_SirB_N"/>
    <property type="match status" value="1"/>
</dbReference>
<dbReference type="Pfam" id="PF01903">
    <property type="entry name" value="CbiX"/>
    <property type="match status" value="2"/>
</dbReference>
<dbReference type="Proteomes" id="UP000295416">
    <property type="component" value="Unassembled WGS sequence"/>
</dbReference>